<evidence type="ECO:0000256" key="14">
    <source>
        <dbReference type="ARBA" id="ARBA00023200"/>
    </source>
</evidence>
<dbReference type="GO" id="GO:0039702">
    <property type="term" value="P:viral budding via host ESCRT complex"/>
    <property type="evidence" value="ECO:0007669"/>
    <property type="project" value="UniProtKB-KW"/>
</dbReference>
<evidence type="ECO:0000256" key="3">
    <source>
        <dbReference type="ARBA" id="ARBA00004650"/>
    </source>
</evidence>
<evidence type="ECO:0000256" key="13">
    <source>
        <dbReference type="ARBA" id="ARBA00023136"/>
    </source>
</evidence>
<evidence type="ECO:0000256" key="15">
    <source>
        <dbReference type="ARBA" id="ARBA00023311"/>
    </source>
</evidence>
<dbReference type="EMBL" id="LM645017">
    <property type="protein sequence ID" value="CEH11416.1"/>
    <property type="molecule type" value="Viral_cRNA"/>
</dbReference>
<proteinExistence type="inferred from homology"/>
<evidence type="ECO:0000256" key="5">
    <source>
        <dbReference type="ARBA" id="ARBA00017678"/>
    </source>
</evidence>
<protein>
    <recommendedName>
        <fullName evidence="5">Matrix protein</fullName>
    </recommendedName>
    <alternativeName>
        <fullName evidence="16">Phosphoprotein M2</fullName>
    </alternativeName>
</protein>
<dbReference type="GO" id="GO:0039660">
    <property type="term" value="F:structural constituent of virion"/>
    <property type="evidence" value="ECO:0007669"/>
    <property type="project" value="UniProtKB-KW"/>
</dbReference>
<keyword evidence="13" id="KW-0472">Membrane</keyword>
<keyword evidence="7" id="KW-0945">Host-virus interaction</keyword>
<dbReference type="GO" id="GO:0033645">
    <property type="term" value="C:host cell endomembrane system"/>
    <property type="evidence" value="ECO:0007669"/>
    <property type="project" value="UniProtKB-SubCell"/>
</dbReference>
<dbReference type="InterPro" id="IPR006870">
    <property type="entry name" value="Rhabdo_M"/>
</dbReference>
<sequence length="219" mass="25275">MKCPEFDMKKTSNTTDKMNFLRKIVKNCRDEDTQKPSLVSAPPDDDDLWLPPPEYVPLKELTGKKNLKNFCINGEVKVCSPNGYSFRILRHILRSFDEIYSGNHRMIGLVKVVIGLALSGAPVPEGMNWVYKLRRTLIFQWADSRGPLEGEELEYSQEITWDDDTEFVGLQIRVSARQCHIQGRIWCINMNSRACQLWSDMSLQTQRSEEDKDSSLLLE</sequence>
<evidence type="ECO:0000256" key="9">
    <source>
        <dbReference type="ARBA" id="ARBA00022637"/>
    </source>
</evidence>
<comment type="function">
    <text evidence="17">Plays a major role in assembly, budding and uncoating of virion after membrane fusion. Completely covers the ribonucleoprotein coil and keep it in condensed bullet-shaped form. Inhibits viral transcription and stimulates replication. Plays a major role in early induction of TRAIL-mediated apoptosis in infected neurons. Inhibits the integrated stress response (ISR) in the infected cell by blocking the formation of stress granules.</text>
</comment>
<evidence type="ECO:0000256" key="12">
    <source>
        <dbReference type="ARBA" id="ARBA00022879"/>
    </source>
</evidence>
<evidence type="ECO:0000256" key="11">
    <source>
        <dbReference type="ARBA" id="ARBA00022870"/>
    </source>
</evidence>
<comment type="similarity">
    <text evidence="4">Belongs to the lyssavirus matrix protein family.</text>
</comment>
<evidence type="ECO:0000313" key="19">
    <source>
        <dbReference type="EMBL" id="CEH11416.1"/>
    </source>
</evidence>
<comment type="subunit">
    <text evidence="18">Homomultimer. Interacts with nucleoprotein and with the cytoplasmic domain of glycoprotein. Interacts with host ATP6V1A; this interaction plays an important role in virion uncoating after viral entry.</text>
</comment>
<evidence type="ECO:0000256" key="4">
    <source>
        <dbReference type="ARBA" id="ARBA00007784"/>
    </source>
</evidence>
<dbReference type="Gene3D" id="3.10.460.20">
    <property type="entry name" value="Rhabdovirus matrix protein M2"/>
    <property type="match status" value="1"/>
</dbReference>
<evidence type="ECO:0000256" key="7">
    <source>
        <dbReference type="ARBA" id="ARBA00022581"/>
    </source>
</evidence>
<evidence type="ECO:0000256" key="6">
    <source>
        <dbReference type="ARBA" id="ARBA00022462"/>
    </source>
</evidence>
<evidence type="ECO:0000256" key="16">
    <source>
        <dbReference type="ARBA" id="ARBA00041947"/>
    </source>
</evidence>
<dbReference type="Pfam" id="PF04785">
    <property type="entry name" value="Rhabdo_M2"/>
    <property type="match status" value="1"/>
</dbReference>
<dbReference type="FunFam" id="3.10.460.20:FF:000001">
    <property type="entry name" value="Matrix protein"/>
    <property type="match status" value="1"/>
</dbReference>
<keyword evidence="14" id="KW-1035">Host cytoplasm</keyword>
<comment type="subcellular location">
    <subcellularLocation>
        <location evidence="1">Host cytoplasm</location>
    </subcellularLocation>
    <subcellularLocation>
        <location evidence="2">Host endomembrane system</location>
        <topology evidence="2">Peripheral membrane protein</topology>
    </subcellularLocation>
    <subcellularLocation>
        <location evidence="3">Virion membrane</location>
        <topology evidence="3">Peripheral membrane protein</topology>
    </subcellularLocation>
</comment>
<dbReference type="GO" id="GO:0019031">
    <property type="term" value="C:viral envelope"/>
    <property type="evidence" value="ECO:0007669"/>
    <property type="project" value="UniProtKB-KW"/>
</dbReference>
<dbReference type="GO" id="GO:0055036">
    <property type="term" value="C:virion membrane"/>
    <property type="evidence" value="ECO:0007669"/>
    <property type="project" value="UniProtKB-SubCell"/>
</dbReference>
<evidence type="ECO:0000256" key="10">
    <source>
        <dbReference type="ARBA" id="ARBA00022844"/>
    </source>
</evidence>
<evidence type="ECO:0000256" key="2">
    <source>
        <dbReference type="ARBA" id="ARBA00004531"/>
    </source>
</evidence>
<name>A0A1C7AJH1_RABV</name>
<keyword evidence="8" id="KW-1188">Viral release from host cell</keyword>
<gene>
    <name evidence="19" type="primary">M</name>
</gene>
<keyword evidence="6" id="KW-1187">Viral budding via the host ESCRT complexes</keyword>
<keyword evidence="11" id="KW-1043">Host membrane</keyword>
<organism evidence="19">
    <name type="scientific">Rabies virus</name>
    <name type="common">RABV</name>
    <name type="synonym">Lyssavirus rabies</name>
    <dbReference type="NCBI Taxonomy" id="11292"/>
    <lineage>
        <taxon>Viruses</taxon>
        <taxon>Riboviria</taxon>
        <taxon>Orthornavirae</taxon>
        <taxon>Negarnaviricota</taxon>
        <taxon>Haploviricotina</taxon>
        <taxon>Monjiviricetes</taxon>
        <taxon>Mononegavirales</taxon>
        <taxon>Rhabdoviridae</taxon>
        <taxon>Alpharhabdovirinae</taxon>
        <taxon>Lyssavirus</taxon>
    </lineage>
</organism>
<dbReference type="GO" id="GO:0030430">
    <property type="term" value="C:host cell cytoplasm"/>
    <property type="evidence" value="ECO:0007669"/>
    <property type="project" value="UniProtKB-SubCell"/>
</dbReference>
<dbReference type="InterPro" id="IPR038617">
    <property type="entry name" value="Rhabdovirus_M_sf"/>
</dbReference>
<reference evidence="19" key="1">
    <citation type="submission" date="2014-06" db="EMBL/GenBank/DDBJ databases">
        <title>Phylogenetic Analyses of Rabies Viruses Directly from Brains of Infected Polar Foxes from Greenland.</title>
        <authorList>
            <person name="Hanke D."/>
            <person name="Hoeper D."/>
            <person name="Rasmussen T.B."/>
            <person name="Freuling C.M."/>
            <person name="Beer M."/>
            <person name="Mueller T."/>
        </authorList>
    </citation>
    <scope>NUCLEOTIDE SEQUENCE</scope>
    <source>
        <strain evidence="19">Gra 21.05-1-F</strain>
    </source>
</reference>
<accession>A0A1C7AJH1</accession>
<evidence type="ECO:0000256" key="8">
    <source>
        <dbReference type="ARBA" id="ARBA00022612"/>
    </source>
</evidence>
<keyword evidence="15" id="KW-0468">Viral matrix protein</keyword>
<evidence type="ECO:0000256" key="18">
    <source>
        <dbReference type="ARBA" id="ARBA00046507"/>
    </source>
</evidence>
<keyword evidence="10" id="KW-0946">Virion</keyword>
<keyword evidence="9" id="KW-1198">Viral budding</keyword>
<evidence type="ECO:0000256" key="1">
    <source>
        <dbReference type="ARBA" id="ARBA00004192"/>
    </source>
</evidence>
<keyword evidence="12" id="KW-0261">Viral envelope protein</keyword>
<evidence type="ECO:0000256" key="17">
    <source>
        <dbReference type="ARBA" id="ARBA00046031"/>
    </source>
</evidence>